<dbReference type="AlphaFoldDB" id="A0AA96FAA1"/>
<evidence type="ECO:0000313" key="6">
    <source>
        <dbReference type="Proteomes" id="UP001304125"/>
    </source>
</evidence>
<comment type="similarity">
    <text evidence="1 2">Belongs to the Dps family.</text>
</comment>
<reference evidence="5 6" key="1">
    <citation type="submission" date="2023-09" db="EMBL/GenBank/DDBJ databases">
        <title>Demequina sp. a novel bacteria isolated from Capsicum annuum.</title>
        <authorList>
            <person name="Humaira Z."/>
            <person name="Lee J."/>
            <person name="Cho D."/>
        </authorList>
    </citation>
    <scope>NUCLEOTIDE SEQUENCE</scope>
    <source>
        <strain evidence="4 6">OYTSA14</strain>
        <strain evidence="5">PMTSA13</strain>
    </source>
</reference>
<dbReference type="Proteomes" id="UP001303408">
    <property type="component" value="Chromosome"/>
</dbReference>
<dbReference type="InterPro" id="IPR009078">
    <property type="entry name" value="Ferritin-like_SF"/>
</dbReference>
<evidence type="ECO:0000256" key="2">
    <source>
        <dbReference type="RuleBase" id="RU003875"/>
    </source>
</evidence>
<dbReference type="GO" id="GO:0008199">
    <property type="term" value="F:ferric iron binding"/>
    <property type="evidence" value="ECO:0007669"/>
    <property type="project" value="InterPro"/>
</dbReference>
<dbReference type="InterPro" id="IPR012347">
    <property type="entry name" value="Ferritin-like"/>
</dbReference>
<keyword evidence="6" id="KW-1185">Reference proteome</keyword>
<organism evidence="5">
    <name type="scientific">Demequina capsici</name>
    <dbReference type="NCBI Taxonomy" id="3075620"/>
    <lineage>
        <taxon>Bacteria</taxon>
        <taxon>Bacillati</taxon>
        <taxon>Actinomycetota</taxon>
        <taxon>Actinomycetes</taxon>
        <taxon>Micrococcales</taxon>
        <taxon>Demequinaceae</taxon>
        <taxon>Demequina</taxon>
    </lineage>
</organism>
<dbReference type="PANTHER" id="PTHR42932">
    <property type="entry name" value="GENERAL STRESS PROTEIN 20U"/>
    <property type="match status" value="1"/>
</dbReference>
<dbReference type="Gene3D" id="1.20.1260.10">
    <property type="match status" value="1"/>
</dbReference>
<sequence length="166" mass="18195">MASTTPVKTTENSPSIGLRAEDLRAINQGLTQVLSDTFTLFVKTQGYHWNVTGPHFRTLHLMFEEQYEELRAAADEIAERMRALGSGAPGSFAEFLDHATIKDNEPKTDAMDMVVALLADHETIARLVRPLVDVAEEAGDGATADLLNARLAAHEKAAWMLRTFAA</sequence>
<accession>A0AA96F407</accession>
<dbReference type="GO" id="GO:0016722">
    <property type="term" value="F:oxidoreductase activity, acting on metal ions"/>
    <property type="evidence" value="ECO:0007669"/>
    <property type="project" value="InterPro"/>
</dbReference>
<protein>
    <submittedName>
        <fullName evidence="5">DNA starvation/stationary phase protection protein</fullName>
    </submittedName>
</protein>
<dbReference type="InterPro" id="IPR008331">
    <property type="entry name" value="Ferritin_DPS_dom"/>
</dbReference>
<dbReference type="Proteomes" id="UP001304125">
    <property type="component" value="Chromosome"/>
</dbReference>
<evidence type="ECO:0000259" key="3">
    <source>
        <dbReference type="Pfam" id="PF00210"/>
    </source>
</evidence>
<evidence type="ECO:0000313" key="5">
    <source>
        <dbReference type="EMBL" id="WNM26454.1"/>
    </source>
</evidence>
<feature type="domain" description="Ferritin/DPS" evidence="3">
    <location>
        <begin position="29"/>
        <end position="164"/>
    </location>
</feature>
<dbReference type="SUPFAM" id="SSF47240">
    <property type="entry name" value="Ferritin-like"/>
    <property type="match status" value="1"/>
</dbReference>
<evidence type="ECO:0000256" key="1">
    <source>
        <dbReference type="ARBA" id="ARBA00009497"/>
    </source>
</evidence>
<dbReference type="Pfam" id="PF00210">
    <property type="entry name" value="Ferritin"/>
    <property type="match status" value="1"/>
</dbReference>
<gene>
    <name evidence="4" type="ORF">RN606_09605</name>
    <name evidence="5" type="ORF">RN607_09605</name>
</gene>
<dbReference type="PANTHER" id="PTHR42932:SF3">
    <property type="entry name" value="DNA PROTECTION DURING STARVATION PROTEIN"/>
    <property type="match status" value="1"/>
</dbReference>
<dbReference type="CDD" id="cd01043">
    <property type="entry name" value="DPS"/>
    <property type="match status" value="1"/>
</dbReference>
<dbReference type="EMBL" id="CP134879">
    <property type="protein sequence ID" value="WNM23616.1"/>
    <property type="molecule type" value="Genomic_DNA"/>
</dbReference>
<name>A0AA96FAA1_9MICO</name>
<dbReference type="InterPro" id="IPR002177">
    <property type="entry name" value="DPS_DNA-bd"/>
</dbReference>
<evidence type="ECO:0000313" key="4">
    <source>
        <dbReference type="EMBL" id="WNM23616.1"/>
    </source>
</evidence>
<dbReference type="PROSITE" id="PS00818">
    <property type="entry name" value="DPS_1"/>
    <property type="match status" value="1"/>
</dbReference>
<accession>A0AA96FAA1</accession>
<dbReference type="PIRSF" id="PIRSF005900">
    <property type="entry name" value="Dps"/>
    <property type="match status" value="1"/>
</dbReference>
<dbReference type="InterPro" id="IPR023188">
    <property type="entry name" value="DPS_DNA-bd_CS"/>
</dbReference>
<dbReference type="RefSeq" id="WP_313496660.1">
    <property type="nucleotide sequence ID" value="NZ_CP134879.1"/>
</dbReference>
<proteinExistence type="inferred from homology"/>
<dbReference type="EMBL" id="CP134880">
    <property type="protein sequence ID" value="WNM26454.1"/>
    <property type="molecule type" value="Genomic_DNA"/>
</dbReference>
<dbReference type="KEGG" id="dcp:RN607_09605"/>
<dbReference type="PRINTS" id="PR01346">
    <property type="entry name" value="HELNAPAPROT"/>
</dbReference>